<evidence type="ECO:0000313" key="5">
    <source>
        <dbReference type="Proteomes" id="UP000298860"/>
    </source>
</evidence>
<dbReference type="AlphaFoldDB" id="A0A4D4IYG3"/>
<keyword evidence="2" id="KW-1133">Transmembrane helix</keyword>
<dbReference type="Pfam" id="PF16751">
    <property type="entry name" value="RsdA_SigD_bd"/>
    <property type="match status" value="1"/>
</dbReference>
<keyword evidence="5" id="KW-1185">Reference proteome</keyword>
<feature type="compositionally biased region" description="Polar residues" evidence="1">
    <location>
        <begin position="216"/>
        <end position="230"/>
    </location>
</feature>
<evidence type="ECO:0000256" key="1">
    <source>
        <dbReference type="SAM" id="MobiDB-lite"/>
    </source>
</evidence>
<comment type="caution">
    <text evidence="4">The sequence shown here is derived from an EMBL/GenBank/DDBJ whole genome shotgun (WGS) entry which is preliminary data.</text>
</comment>
<keyword evidence="2" id="KW-0812">Transmembrane</keyword>
<dbReference type="RefSeq" id="WP_137812465.1">
    <property type="nucleotide sequence ID" value="NZ_BJFL01000003.1"/>
</dbReference>
<dbReference type="InterPro" id="IPR031928">
    <property type="entry name" value="RsdA_SigD-bd"/>
</dbReference>
<accession>A0A4D4IYG3</accession>
<name>A0A4D4IYG3_9PSEU</name>
<feature type="domain" description="Anti-sigma-D factor RsdA sigma factor binding region" evidence="3">
    <location>
        <begin position="41"/>
        <end position="84"/>
    </location>
</feature>
<proteinExistence type="predicted"/>
<dbReference type="Proteomes" id="UP000298860">
    <property type="component" value="Unassembled WGS sequence"/>
</dbReference>
<evidence type="ECO:0000259" key="3">
    <source>
        <dbReference type="Pfam" id="PF16751"/>
    </source>
</evidence>
<feature type="transmembrane region" description="Helical" evidence="2">
    <location>
        <begin position="111"/>
        <end position="133"/>
    </location>
</feature>
<sequence>MAEQHEHSDDRVARSARPDAASVSKGADPAANTNHEAAEFTAVQVDDALLDALGGPDAELTGSLADHELNELLLAWRRDVDGEPIPELVDTDTAVTTIAAGRQPVRTRHRFLVPLATAAAVLAIAFTGVGLAARDAQPGDPLWGLTRVLYSDHARSVEAAASVRNELDRAGLAISAGRIADARSALAKAQVSLPTVSREDGRADLAARREELVQRLSANPPATGTTTPSYPNSNPAVPAPGGPVASSSSPPSTTPSTTPNPSTSPAPSTSTAPPTSSTGTQSGGTGSRSDKPGDSTPLIPPGG</sequence>
<evidence type="ECO:0000256" key="2">
    <source>
        <dbReference type="SAM" id="Phobius"/>
    </source>
</evidence>
<organism evidence="4 5">
    <name type="scientific">Gandjariella thermophila</name>
    <dbReference type="NCBI Taxonomy" id="1931992"/>
    <lineage>
        <taxon>Bacteria</taxon>
        <taxon>Bacillati</taxon>
        <taxon>Actinomycetota</taxon>
        <taxon>Actinomycetes</taxon>
        <taxon>Pseudonocardiales</taxon>
        <taxon>Pseudonocardiaceae</taxon>
        <taxon>Gandjariella</taxon>
    </lineage>
</organism>
<protein>
    <recommendedName>
        <fullName evidence="3">Anti-sigma-D factor RsdA sigma factor binding region domain-containing protein</fullName>
    </recommendedName>
</protein>
<keyword evidence="2" id="KW-0472">Membrane</keyword>
<feature type="region of interest" description="Disordered" evidence="1">
    <location>
        <begin position="213"/>
        <end position="303"/>
    </location>
</feature>
<feature type="region of interest" description="Disordered" evidence="1">
    <location>
        <begin position="1"/>
        <end position="32"/>
    </location>
</feature>
<feature type="compositionally biased region" description="Low complexity" evidence="1">
    <location>
        <begin position="242"/>
        <end position="280"/>
    </location>
</feature>
<dbReference type="EMBL" id="BJFL01000003">
    <property type="protein sequence ID" value="GDY29281.1"/>
    <property type="molecule type" value="Genomic_DNA"/>
</dbReference>
<dbReference type="OrthoDB" id="5191711at2"/>
<feature type="compositionally biased region" description="Basic and acidic residues" evidence="1">
    <location>
        <begin position="1"/>
        <end position="17"/>
    </location>
</feature>
<gene>
    <name evidence="4" type="ORF">GTS_09140</name>
</gene>
<reference evidence="5" key="1">
    <citation type="submission" date="2019-04" db="EMBL/GenBank/DDBJ databases">
        <title>Draft genome sequence of Pseudonocardiaceae bacterium SL3-2-4.</title>
        <authorList>
            <person name="Ningsih F."/>
            <person name="Yokota A."/>
            <person name="Sakai Y."/>
            <person name="Nanatani K."/>
            <person name="Yabe S."/>
            <person name="Oetari A."/>
            <person name="Sjamsuridzal W."/>
        </authorList>
    </citation>
    <scope>NUCLEOTIDE SEQUENCE [LARGE SCALE GENOMIC DNA]</scope>
    <source>
        <strain evidence="5">SL3-2-4</strain>
    </source>
</reference>
<evidence type="ECO:0000313" key="4">
    <source>
        <dbReference type="EMBL" id="GDY29281.1"/>
    </source>
</evidence>